<dbReference type="GO" id="GO:0046983">
    <property type="term" value="F:protein dimerization activity"/>
    <property type="evidence" value="ECO:0007669"/>
    <property type="project" value="InterPro"/>
</dbReference>
<keyword evidence="2" id="KW-0805">Transcription regulation</keyword>
<dbReference type="OMA" id="RYSAGYI"/>
<feature type="region of interest" description="Disordered" evidence="6">
    <location>
        <begin position="189"/>
        <end position="221"/>
    </location>
</feature>
<name>E9HN20_DAPPU</name>
<evidence type="ECO:0000259" key="7">
    <source>
        <dbReference type="PROSITE" id="PS50888"/>
    </source>
</evidence>
<dbReference type="SUPFAM" id="SSF158457">
    <property type="entry name" value="Orange domain-like"/>
    <property type="match status" value="1"/>
</dbReference>
<dbReference type="AlphaFoldDB" id="E9HN20"/>
<protein>
    <recommendedName>
        <fullName evidence="11">BHLH domain-containing protein</fullName>
    </recommendedName>
</protein>
<feature type="domain" description="BHLH" evidence="7">
    <location>
        <begin position="21"/>
        <end position="80"/>
    </location>
</feature>
<accession>E9HN20</accession>
<dbReference type="SMART" id="SM00511">
    <property type="entry name" value="ORANGE"/>
    <property type="match status" value="1"/>
</dbReference>
<evidence type="ECO:0000256" key="6">
    <source>
        <dbReference type="SAM" id="MobiDB-lite"/>
    </source>
</evidence>
<evidence type="ECO:0000313" key="10">
    <source>
        <dbReference type="Proteomes" id="UP000000305"/>
    </source>
</evidence>
<evidence type="ECO:0000256" key="3">
    <source>
        <dbReference type="ARBA" id="ARBA00023125"/>
    </source>
</evidence>
<feature type="compositionally biased region" description="Polar residues" evidence="6">
    <location>
        <begin position="192"/>
        <end position="202"/>
    </location>
</feature>
<organism evidence="9 10">
    <name type="scientific">Daphnia pulex</name>
    <name type="common">Water flea</name>
    <dbReference type="NCBI Taxonomy" id="6669"/>
    <lineage>
        <taxon>Eukaryota</taxon>
        <taxon>Metazoa</taxon>
        <taxon>Ecdysozoa</taxon>
        <taxon>Arthropoda</taxon>
        <taxon>Crustacea</taxon>
        <taxon>Branchiopoda</taxon>
        <taxon>Diplostraca</taxon>
        <taxon>Cladocera</taxon>
        <taxon>Anomopoda</taxon>
        <taxon>Daphniidae</taxon>
        <taxon>Daphnia</taxon>
    </lineage>
</organism>
<dbReference type="GO" id="GO:0000981">
    <property type="term" value="F:DNA-binding transcription factor activity, RNA polymerase II-specific"/>
    <property type="evidence" value="ECO:0000318"/>
    <property type="project" value="GO_Central"/>
</dbReference>
<dbReference type="OrthoDB" id="6085656at2759"/>
<keyword evidence="3" id="KW-0238">DNA-binding</keyword>
<sequence>MAPVVTLDFASETPISRTVQYKKVTKPLLERQRRARINRCLDELKDLMAGALAAEHGEAGMAKLEKADVLELTVRHLHKLRRERRLAANPVVASDRFRAGFTQCAREVSVALAAIPGVDVTLGTRLMTHLGHALNGLDAPTTTTPLLTSTPVPTAITTALPIRSYSPPDSPDSITDAHELQQQTMCWRPESPLSSGYGSDTNAMERPSSKTSSTSSVWRPW</sequence>
<dbReference type="InterPro" id="IPR050370">
    <property type="entry name" value="HES_HEY"/>
</dbReference>
<dbReference type="HOGENOM" id="CLU_068550_2_2_1"/>
<dbReference type="Pfam" id="PF07527">
    <property type="entry name" value="Hairy_orange"/>
    <property type="match status" value="1"/>
</dbReference>
<feature type="compositionally biased region" description="Low complexity" evidence="6">
    <location>
        <begin position="209"/>
        <end position="221"/>
    </location>
</feature>
<dbReference type="STRING" id="6669.E9HN20"/>
<dbReference type="Gene3D" id="6.10.250.980">
    <property type="match status" value="1"/>
</dbReference>
<keyword evidence="4" id="KW-0804">Transcription</keyword>
<dbReference type="PROSITE" id="PS51054">
    <property type="entry name" value="ORANGE"/>
    <property type="match status" value="1"/>
</dbReference>
<dbReference type="KEGG" id="dpx:DAPPUDRAFT_302410"/>
<evidence type="ECO:0000259" key="8">
    <source>
        <dbReference type="PROSITE" id="PS51054"/>
    </source>
</evidence>
<reference evidence="9 10" key="1">
    <citation type="journal article" date="2011" name="Science">
        <title>The ecoresponsive genome of Daphnia pulex.</title>
        <authorList>
            <person name="Colbourne J.K."/>
            <person name="Pfrender M.E."/>
            <person name="Gilbert D."/>
            <person name="Thomas W.K."/>
            <person name="Tucker A."/>
            <person name="Oakley T.H."/>
            <person name="Tokishita S."/>
            <person name="Aerts A."/>
            <person name="Arnold G.J."/>
            <person name="Basu M.K."/>
            <person name="Bauer D.J."/>
            <person name="Caceres C.E."/>
            <person name="Carmel L."/>
            <person name="Casola C."/>
            <person name="Choi J.H."/>
            <person name="Detter J.C."/>
            <person name="Dong Q."/>
            <person name="Dusheyko S."/>
            <person name="Eads B.D."/>
            <person name="Frohlich T."/>
            <person name="Geiler-Samerotte K.A."/>
            <person name="Gerlach D."/>
            <person name="Hatcher P."/>
            <person name="Jogdeo S."/>
            <person name="Krijgsveld J."/>
            <person name="Kriventseva E.V."/>
            <person name="Kultz D."/>
            <person name="Laforsch C."/>
            <person name="Lindquist E."/>
            <person name="Lopez J."/>
            <person name="Manak J.R."/>
            <person name="Muller J."/>
            <person name="Pangilinan J."/>
            <person name="Patwardhan R.P."/>
            <person name="Pitluck S."/>
            <person name="Pritham E.J."/>
            <person name="Rechtsteiner A."/>
            <person name="Rho M."/>
            <person name="Rogozin I.B."/>
            <person name="Sakarya O."/>
            <person name="Salamov A."/>
            <person name="Schaack S."/>
            <person name="Shapiro H."/>
            <person name="Shiga Y."/>
            <person name="Skalitzky C."/>
            <person name="Smith Z."/>
            <person name="Souvorov A."/>
            <person name="Sung W."/>
            <person name="Tang Z."/>
            <person name="Tsuchiya D."/>
            <person name="Tu H."/>
            <person name="Vos H."/>
            <person name="Wang M."/>
            <person name="Wolf Y.I."/>
            <person name="Yamagata H."/>
            <person name="Yamada T."/>
            <person name="Ye Y."/>
            <person name="Shaw J.R."/>
            <person name="Andrews J."/>
            <person name="Crease T.J."/>
            <person name="Tang H."/>
            <person name="Lucas S.M."/>
            <person name="Robertson H.M."/>
            <person name="Bork P."/>
            <person name="Koonin E.V."/>
            <person name="Zdobnov E.M."/>
            <person name="Grigoriev I.V."/>
            <person name="Lynch M."/>
            <person name="Boore J.L."/>
        </authorList>
    </citation>
    <scope>NUCLEOTIDE SEQUENCE [LARGE SCALE GENOMIC DNA]</scope>
</reference>
<proteinExistence type="predicted"/>
<dbReference type="PhylomeDB" id="E9HN20"/>
<dbReference type="Pfam" id="PF00010">
    <property type="entry name" value="HLH"/>
    <property type="match status" value="1"/>
</dbReference>
<dbReference type="GO" id="GO:0050767">
    <property type="term" value="P:regulation of neurogenesis"/>
    <property type="evidence" value="ECO:0000318"/>
    <property type="project" value="GO_Central"/>
</dbReference>
<evidence type="ECO:0000256" key="1">
    <source>
        <dbReference type="ARBA" id="ARBA00004123"/>
    </source>
</evidence>
<evidence type="ECO:0000313" key="9">
    <source>
        <dbReference type="EMBL" id="EFX66868.1"/>
    </source>
</evidence>
<dbReference type="PANTHER" id="PTHR10985">
    <property type="entry name" value="BASIC HELIX-LOOP-HELIX TRANSCRIPTION FACTOR, HES-RELATED"/>
    <property type="match status" value="1"/>
</dbReference>
<comment type="subcellular location">
    <subcellularLocation>
        <location evidence="1">Nucleus</location>
    </subcellularLocation>
</comment>
<dbReference type="EMBL" id="GL732692">
    <property type="protein sequence ID" value="EFX66868.1"/>
    <property type="molecule type" value="Genomic_DNA"/>
</dbReference>
<dbReference type="FunCoup" id="E9HN20">
    <property type="interactions" value="14"/>
</dbReference>
<dbReference type="SMART" id="SM00353">
    <property type="entry name" value="HLH"/>
    <property type="match status" value="1"/>
</dbReference>
<evidence type="ECO:0008006" key="11">
    <source>
        <dbReference type="Google" id="ProtNLM"/>
    </source>
</evidence>
<keyword evidence="10" id="KW-1185">Reference proteome</keyword>
<evidence type="ECO:0000256" key="2">
    <source>
        <dbReference type="ARBA" id="ARBA00023015"/>
    </source>
</evidence>
<dbReference type="CDD" id="cd19741">
    <property type="entry name" value="bHLH-O_ESMB_like"/>
    <property type="match status" value="1"/>
</dbReference>
<evidence type="ECO:0000256" key="5">
    <source>
        <dbReference type="ARBA" id="ARBA00023242"/>
    </source>
</evidence>
<dbReference type="GO" id="GO:0005634">
    <property type="term" value="C:nucleus"/>
    <property type="evidence" value="ECO:0000318"/>
    <property type="project" value="GO_Central"/>
</dbReference>
<dbReference type="PROSITE" id="PS50888">
    <property type="entry name" value="BHLH"/>
    <property type="match status" value="1"/>
</dbReference>
<dbReference type="GO" id="GO:0000978">
    <property type="term" value="F:RNA polymerase II cis-regulatory region sequence-specific DNA binding"/>
    <property type="evidence" value="ECO:0000318"/>
    <property type="project" value="GO_Central"/>
</dbReference>
<gene>
    <name evidence="9" type="ORF">DAPPUDRAFT_302410</name>
</gene>
<dbReference type="GO" id="GO:0006357">
    <property type="term" value="P:regulation of transcription by RNA polymerase II"/>
    <property type="evidence" value="ECO:0000318"/>
    <property type="project" value="GO_Central"/>
</dbReference>
<dbReference type="Gene3D" id="4.10.280.10">
    <property type="entry name" value="Helix-loop-helix DNA-binding domain"/>
    <property type="match status" value="1"/>
</dbReference>
<dbReference type="InterPro" id="IPR036638">
    <property type="entry name" value="HLH_DNA-bd_sf"/>
</dbReference>
<dbReference type="InterPro" id="IPR003650">
    <property type="entry name" value="Orange_dom"/>
</dbReference>
<dbReference type="SUPFAM" id="SSF47459">
    <property type="entry name" value="HLH, helix-loop-helix DNA-binding domain"/>
    <property type="match status" value="1"/>
</dbReference>
<dbReference type="Proteomes" id="UP000000305">
    <property type="component" value="Unassembled WGS sequence"/>
</dbReference>
<dbReference type="eggNOG" id="KOG4304">
    <property type="taxonomic scope" value="Eukaryota"/>
</dbReference>
<dbReference type="GO" id="GO:0009952">
    <property type="term" value="P:anterior/posterior pattern specification"/>
    <property type="evidence" value="ECO:0000318"/>
    <property type="project" value="GO_Central"/>
</dbReference>
<keyword evidence="5" id="KW-0539">Nucleus</keyword>
<feature type="domain" description="Orange" evidence="8">
    <location>
        <begin position="97"/>
        <end position="130"/>
    </location>
</feature>
<dbReference type="InterPro" id="IPR011598">
    <property type="entry name" value="bHLH_dom"/>
</dbReference>
<evidence type="ECO:0000256" key="4">
    <source>
        <dbReference type="ARBA" id="ARBA00023163"/>
    </source>
</evidence>
<dbReference type="InParanoid" id="E9HN20"/>